<organism evidence="4 5">
    <name type="scientific">Methylogaea oryzae</name>
    <dbReference type="NCBI Taxonomy" id="1295382"/>
    <lineage>
        <taxon>Bacteria</taxon>
        <taxon>Pseudomonadati</taxon>
        <taxon>Pseudomonadota</taxon>
        <taxon>Gammaproteobacteria</taxon>
        <taxon>Methylococcales</taxon>
        <taxon>Methylococcaceae</taxon>
        <taxon>Methylogaea</taxon>
    </lineage>
</organism>
<evidence type="ECO:0000259" key="3">
    <source>
        <dbReference type="Pfam" id="PF08543"/>
    </source>
</evidence>
<dbReference type="InterPro" id="IPR013749">
    <property type="entry name" value="PM/HMP-P_kinase-1"/>
</dbReference>
<dbReference type="GO" id="GO:0005829">
    <property type="term" value="C:cytosol"/>
    <property type="evidence" value="ECO:0007669"/>
    <property type="project" value="TreeGrafter"/>
</dbReference>
<evidence type="ECO:0000256" key="2">
    <source>
        <dbReference type="ARBA" id="ARBA00012135"/>
    </source>
</evidence>
<dbReference type="RefSeq" id="WP_221047989.1">
    <property type="nucleotide sequence ID" value="NZ_AP019782.1"/>
</dbReference>
<dbReference type="Pfam" id="PF08543">
    <property type="entry name" value="Phos_pyr_kin"/>
    <property type="match status" value="1"/>
</dbReference>
<reference evidence="4" key="1">
    <citation type="submission" date="2019-06" db="EMBL/GenBank/DDBJ databases">
        <title>Complete genome sequence of Methylogaea oryzae strain JCM16910.</title>
        <authorList>
            <person name="Asakawa S."/>
        </authorList>
    </citation>
    <scope>NUCLEOTIDE SEQUENCE</scope>
    <source>
        <strain evidence="4">E10</strain>
    </source>
</reference>
<evidence type="ECO:0000313" key="4">
    <source>
        <dbReference type="EMBL" id="BBL69654.1"/>
    </source>
</evidence>
<proteinExistence type="predicted"/>
<protein>
    <recommendedName>
        <fullName evidence="2">hydroxymethylpyrimidine kinase</fullName>
        <ecNumber evidence="2">2.7.1.49</ecNumber>
    </recommendedName>
</protein>
<dbReference type="EC" id="2.7.1.49" evidence="2"/>
<keyword evidence="4" id="KW-0418">Kinase</keyword>
<dbReference type="KEGG" id="moz:MoryE10_02600"/>
<dbReference type="Proteomes" id="UP000824988">
    <property type="component" value="Chromosome"/>
</dbReference>
<name>A0A8D4VLW5_9GAMM</name>
<dbReference type="AlphaFoldDB" id="A0A8D4VLW5"/>
<dbReference type="PANTHER" id="PTHR20858:SF17">
    <property type="entry name" value="HYDROXYMETHYLPYRIMIDINE_PHOSPHOMETHYLPYRIMIDINE KINASE THI20-RELATED"/>
    <property type="match status" value="1"/>
</dbReference>
<dbReference type="PANTHER" id="PTHR20858">
    <property type="entry name" value="PHOSPHOMETHYLPYRIMIDINE KINASE"/>
    <property type="match status" value="1"/>
</dbReference>
<dbReference type="GO" id="GO:0008972">
    <property type="term" value="F:phosphomethylpyrimidine kinase activity"/>
    <property type="evidence" value="ECO:0007669"/>
    <property type="project" value="InterPro"/>
</dbReference>
<dbReference type="CDD" id="cd01169">
    <property type="entry name" value="HMPP_kinase"/>
    <property type="match status" value="1"/>
</dbReference>
<dbReference type="GO" id="GO:0009228">
    <property type="term" value="P:thiamine biosynthetic process"/>
    <property type="evidence" value="ECO:0007669"/>
    <property type="project" value="InterPro"/>
</dbReference>
<dbReference type="InterPro" id="IPR004399">
    <property type="entry name" value="HMP/HMP-P_kinase_dom"/>
</dbReference>
<accession>A0A8D4VLW5</accession>
<dbReference type="GO" id="GO:0008902">
    <property type="term" value="F:hydroxymethylpyrimidine kinase activity"/>
    <property type="evidence" value="ECO:0007669"/>
    <property type="project" value="UniProtKB-EC"/>
</dbReference>
<evidence type="ECO:0000256" key="1">
    <source>
        <dbReference type="ARBA" id="ARBA00004948"/>
    </source>
</evidence>
<keyword evidence="4" id="KW-0808">Transferase</keyword>
<dbReference type="EMBL" id="AP019782">
    <property type="protein sequence ID" value="BBL69654.1"/>
    <property type="molecule type" value="Genomic_DNA"/>
</dbReference>
<comment type="pathway">
    <text evidence="1">Cofactor biosynthesis; thiamine diphosphate biosynthesis.</text>
</comment>
<keyword evidence="5" id="KW-1185">Reference proteome</keyword>
<feature type="domain" description="Pyridoxamine kinase/Phosphomethylpyrimidine kinase" evidence="3">
    <location>
        <begin position="27"/>
        <end position="261"/>
    </location>
</feature>
<sequence>MDNSPRPRRTLVQPSHPPVVLCLSGHDPSGGAGVQADIETLAALGCHAASVITCLTCQDTRDVRQIIPQQPDDLRRQAETVLADMPVAAIKIGLIGDAAIAETIARLIAAHPDIPVVLDPVLAAGGGASLSNEELLQAIREQLLPLTTLLTPNSLEARVLAGLVDLESCAHWLLARGCRYVLITGSHEDRPDVINTLYSQSLQEPFRWQRLPHEYHGSGCTLAAAVAAYLARGANPMAAAHDAQRYTWQALEGGFRPGRGQYLPRRIHTGSNP</sequence>
<evidence type="ECO:0000313" key="5">
    <source>
        <dbReference type="Proteomes" id="UP000824988"/>
    </source>
</evidence>
<gene>
    <name evidence="4" type="primary">thiD</name>
    <name evidence="4" type="ORF">MoryE10_02600</name>
</gene>